<dbReference type="GO" id="GO:0032259">
    <property type="term" value="P:methylation"/>
    <property type="evidence" value="ECO:0007669"/>
    <property type="project" value="UniProtKB-KW"/>
</dbReference>
<dbReference type="EMBL" id="JBHGPK010000016">
    <property type="protein sequence ID" value="MFC2253109.1"/>
    <property type="molecule type" value="Genomic_DNA"/>
</dbReference>
<gene>
    <name evidence="6" type="ORF">ACETRX_25950</name>
</gene>
<evidence type="ECO:0000256" key="2">
    <source>
        <dbReference type="ARBA" id="ARBA00022603"/>
    </source>
</evidence>
<dbReference type="EC" id="2.1.1.-" evidence="6"/>
<dbReference type="InterPro" id="IPR029063">
    <property type="entry name" value="SAM-dependent_MTases_sf"/>
</dbReference>
<comment type="caution">
    <text evidence="6">The sequence shown here is derived from an EMBL/GenBank/DDBJ whole genome shotgun (WGS) entry which is preliminary data.</text>
</comment>
<reference evidence="6 7" key="1">
    <citation type="submission" date="2024-09" db="EMBL/GenBank/DDBJ databases">
        <title>Description of Labrys sedimenti sp. nov., isolated from a diclofenac-degrading enrichment culture, and genome-based reclassification of Labrys portucalensis as a later heterotypic synonym of Labrys neptuniae.</title>
        <authorList>
            <person name="Tancsics A."/>
            <person name="Csepanyi A."/>
        </authorList>
    </citation>
    <scope>NUCLEOTIDE SEQUENCE [LARGE SCALE GENOMIC DNA]</scope>
    <source>
        <strain evidence="6 7">LMG 23412</strain>
    </source>
</reference>
<dbReference type="InterPro" id="IPR050723">
    <property type="entry name" value="CFA/CMAS"/>
</dbReference>
<comment type="similarity">
    <text evidence="1">Belongs to the CFA/CMAS family.</text>
</comment>
<organism evidence="6 7">
    <name type="scientific">Labrys neptuniae</name>
    <dbReference type="NCBI Taxonomy" id="376174"/>
    <lineage>
        <taxon>Bacteria</taxon>
        <taxon>Pseudomonadati</taxon>
        <taxon>Pseudomonadota</taxon>
        <taxon>Alphaproteobacteria</taxon>
        <taxon>Hyphomicrobiales</taxon>
        <taxon>Xanthobacteraceae</taxon>
        <taxon>Labrys</taxon>
    </lineage>
</organism>
<dbReference type="PIRSF" id="PIRSF003085">
    <property type="entry name" value="CMAS"/>
    <property type="match status" value="1"/>
</dbReference>
<dbReference type="Proteomes" id="UP001595190">
    <property type="component" value="Unassembled WGS sequence"/>
</dbReference>
<keyword evidence="3 6" id="KW-0808">Transferase</keyword>
<dbReference type="InterPro" id="IPR003333">
    <property type="entry name" value="CMAS"/>
</dbReference>
<dbReference type="CDD" id="cd02440">
    <property type="entry name" value="AdoMet_MTases"/>
    <property type="match status" value="1"/>
</dbReference>
<keyword evidence="4" id="KW-0949">S-adenosyl-L-methionine</keyword>
<dbReference type="Pfam" id="PF02353">
    <property type="entry name" value="CMAS"/>
    <property type="match status" value="1"/>
</dbReference>
<dbReference type="SUPFAM" id="SSF53335">
    <property type="entry name" value="S-adenosyl-L-methionine-dependent methyltransferases"/>
    <property type="match status" value="1"/>
</dbReference>
<dbReference type="PANTHER" id="PTHR43667:SF1">
    <property type="entry name" value="CYCLOPROPANE-FATTY-ACYL-PHOSPHOLIPID SYNTHASE"/>
    <property type="match status" value="1"/>
</dbReference>
<dbReference type="GO" id="GO:0008168">
    <property type="term" value="F:methyltransferase activity"/>
    <property type="evidence" value="ECO:0007669"/>
    <property type="project" value="UniProtKB-KW"/>
</dbReference>
<evidence type="ECO:0000313" key="6">
    <source>
        <dbReference type="EMBL" id="MFC2253109.1"/>
    </source>
</evidence>
<evidence type="ECO:0000256" key="1">
    <source>
        <dbReference type="ARBA" id="ARBA00010815"/>
    </source>
</evidence>
<keyword evidence="5" id="KW-0443">Lipid metabolism</keyword>
<proteinExistence type="inferred from homology"/>
<evidence type="ECO:0000313" key="7">
    <source>
        <dbReference type="Proteomes" id="UP001595190"/>
    </source>
</evidence>
<accession>A0ABV6ZLR5</accession>
<dbReference type="PANTHER" id="PTHR43667">
    <property type="entry name" value="CYCLOPROPANE-FATTY-ACYL-PHOSPHOLIPID SYNTHASE"/>
    <property type="match status" value="1"/>
</dbReference>
<evidence type="ECO:0000256" key="5">
    <source>
        <dbReference type="ARBA" id="ARBA00023098"/>
    </source>
</evidence>
<evidence type="ECO:0000256" key="3">
    <source>
        <dbReference type="ARBA" id="ARBA00022679"/>
    </source>
</evidence>
<keyword evidence="2 6" id="KW-0489">Methyltransferase</keyword>
<dbReference type="Gene3D" id="3.40.50.150">
    <property type="entry name" value="Vaccinia Virus protein VP39"/>
    <property type="match status" value="1"/>
</dbReference>
<name>A0ABV6ZLR5_9HYPH</name>
<protein>
    <submittedName>
        <fullName evidence="6">Class I SAM-dependent methyltransferase</fullName>
        <ecNumber evidence="6">2.1.1.-</ecNumber>
    </submittedName>
</protein>
<evidence type="ECO:0000256" key="4">
    <source>
        <dbReference type="ARBA" id="ARBA00022691"/>
    </source>
</evidence>
<sequence length="438" mass="50546">MNLEEKRLAVTRRLVGEVADKLGADLSLELWNGEVLPLGPHARDDIRFVLRSPEAIRRMLTRPRLMTLFELYAEQEVDIVGGSPLQAAARWNHSKALATGRSFPKMKLLGFATPFLFGRMAKAAPLPSFDGSVPMHYAKGRDDKELIQFHYDVSNEFYQLFLDPEMVYSAAYFPSPEASLEDAQRTKLDRICQKLQLKPGDRLLDIGCGWGGLVCHAARHYGVTAYGVTLAQRQLEFCQAKIEREGLGDKVKVELRDYRNIEPSGQFDAVAQIEMFEHVGLKNHDRHFIHMRDLMTPDGRYLHQASVRRALFDMSKFGRETAYMRVIRRYIFPGGEMDHIGMTATNLERHGFEIHDIEPMRMHFYLTLKRWVDNLWANRERASAMVGWERTRLWLLYLSMCCISFQRGGINVFQTVATRRIHGPSILPLRRAEWFQEV</sequence>
<dbReference type="RefSeq" id="WP_394313824.1">
    <property type="nucleotide sequence ID" value="NZ_JBHGPK010000016.1"/>
</dbReference>